<gene>
    <name evidence="2" type="ORF">KQX54_008147</name>
</gene>
<evidence type="ECO:0000313" key="2">
    <source>
        <dbReference type="EMBL" id="KAH0539801.1"/>
    </source>
</evidence>
<accession>A0AAV7I0A2</accession>
<dbReference type="Proteomes" id="UP000826195">
    <property type="component" value="Unassembled WGS sequence"/>
</dbReference>
<proteinExistence type="predicted"/>
<protein>
    <submittedName>
        <fullName evidence="2">Uncharacterized protein</fullName>
    </submittedName>
</protein>
<comment type="caution">
    <text evidence="2">The sequence shown here is derived from an EMBL/GenBank/DDBJ whole genome shotgun (WGS) entry which is preliminary data.</text>
</comment>
<evidence type="ECO:0000256" key="1">
    <source>
        <dbReference type="SAM" id="MobiDB-lite"/>
    </source>
</evidence>
<name>A0AAV7I0A2_COTGL</name>
<dbReference type="EMBL" id="JAHXZJ010002609">
    <property type="protein sequence ID" value="KAH0539801.1"/>
    <property type="molecule type" value="Genomic_DNA"/>
</dbReference>
<dbReference type="AlphaFoldDB" id="A0AAV7I0A2"/>
<sequence length="148" mass="17102">MKAKTRYVTRKFDPRVHGCTSETKRPSDTPSIMSSDDPPSVSIPLEMSHQRYPSVSHRKIIRKLNWRGVVFDGRLRMTAGGRLTSNRAKLASGGEKEFGRNSWTRFRYHNERIVIEYELELVTQLSTGGRFRADGRTDILPTLREMLY</sequence>
<keyword evidence="3" id="KW-1185">Reference proteome</keyword>
<organism evidence="2 3">
    <name type="scientific">Cotesia glomerata</name>
    <name type="common">Lepidopteran parasitic wasp</name>
    <name type="synonym">Apanteles glomeratus</name>
    <dbReference type="NCBI Taxonomy" id="32391"/>
    <lineage>
        <taxon>Eukaryota</taxon>
        <taxon>Metazoa</taxon>
        <taxon>Ecdysozoa</taxon>
        <taxon>Arthropoda</taxon>
        <taxon>Hexapoda</taxon>
        <taxon>Insecta</taxon>
        <taxon>Pterygota</taxon>
        <taxon>Neoptera</taxon>
        <taxon>Endopterygota</taxon>
        <taxon>Hymenoptera</taxon>
        <taxon>Apocrita</taxon>
        <taxon>Ichneumonoidea</taxon>
        <taxon>Braconidae</taxon>
        <taxon>Microgastrinae</taxon>
        <taxon>Cotesia</taxon>
    </lineage>
</organism>
<feature type="compositionally biased region" description="Basic and acidic residues" evidence="1">
    <location>
        <begin position="14"/>
        <end position="27"/>
    </location>
</feature>
<feature type="region of interest" description="Disordered" evidence="1">
    <location>
        <begin position="14"/>
        <end position="42"/>
    </location>
</feature>
<reference evidence="2 3" key="1">
    <citation type="journal article" date="2021" name="J. Hered.">
        <title>A chromosome-level genome assembly of the parasitoid wasp, Cotesia glomerata (Hymenoptera: Braconidae).</title>
        <authorList>
            <person name="Pinto B.J."/>
            <person name="Weis J.J."/>
            <person name="Gamble T."/>
            <person name="Ode P.J."/>
            <person name="Paul R."/>
            <person name="Zaspel J.M."/>
        </authorList>
    </citation>
    <scope>NUCLEOTIDE SEQUENCE [LARGE SCALE GENOMIC DNA]</scope>
    <source>
        <strain evidence="2">CgM1</strain>
    </source>
</reference>
<evidence type="ECO:0000313" key="3">
    <source>
        <dbReference type="Proteomes" id="UP000826195"/>
    </source>
</evidence>